<feature type="transmembrane region" description="Helical" evidence="1">
    <location>
        <begin position="194"/>
        <end position="213"/>
    </location>
</feature>
<comment type="caution">
    <text evidence="3">The sequence shown here is derived from an EMBL/GenBank/DDBJ whole genome shotgun (WGS) entry which is preliminary data.</text>
</comment>
<keyword evidence="1" id="KW-0812">Transmembrane</keyword>
<dbReference type="PANTHER" id="PTHR14969">
    <property type="entry name" value="SPHINGOSINE-1-PHOSPHATE PHOSPHOHYDROLASE"/>
    <property type="match status" value="1"/>
</dbReference>
<feature type="domain" description="Phosphatidic acid phosphatase type 2/haloperoxidase" evidence="2">
    <location>
        <begin position="128"/>
        <end position="240"/>
    </location>
</feature>
<reference evidence="4" key="1">
    <citation type="journal article" date="2019" name="Int. J. Syst. Evol. Microbiol.">
        <title>The Global Catalogue of Microorganisms (GCM) 10K type strain sequencing project: providing services to taxonomists for standard genome sequencing and annotation.</title>
        <authorList>
            <consortium name="The Broad Institute Genomics Platform"/>
            <consortium name="The Broad Institute Genome Sequencing Center for Infectious Disease"/>
            <person name="Wu L."/>
            <person name="Ma J."/>
        </authorList>
    </citation>
    <scope>NUCLEOTIDE SEQUENCE [LARGE SCALE GENOMIC DNA]</scope>
    <source>
        <strain evidence="4">CGMCC 1.6960</strain>
    </source>
</reference>
<proteinExistence type="predicted"/>
<feature type="transmembrane region" description="Helical" evidence="1">
    <location>
        <begin position="42"/>
        <end position="73"/>
    </location>
</feature>
<feature type="transmembrane region" description="Helical" evidence="1">
    <location>
        <begin position="167"/>
        <end position="187"/>
    </location>
</feature>
<feature type="transmembrane region" description="Helical" evidence="1">
    <location>
        <begin position="127"/>
        <end position="147"/>
    </location>
</feature>
<dbReference type="SUPFAM" id="SSF48317">
    <property type="entry name" value="Acid phosphatase/Vanadium-dependent haloperoxidase"/>
    <property type="match status" value="1"/>
</dbReference>
<evidence type="ECO:0000313" key="4">
    <source>
        <dbReference type="Proteomes" id="UP000626982"/>
    </source>
</evidence>
<feature type="transmembrane region" description="Helical" evidence="1">
    <location>
        <begin position="219"/>
        <end position="242"/>
    </location>
</feature>
<keyword evidence="1" id="KW-1133">Transmembrane helix</keyword>
<keyword evidence="4" id="KW-1185">Reference proteome</keyword>
<feature type="transmembrane region" description="Helical" evidence="1">
    <location>
        <begin position="93"/>
        <end position="120"/>
    </location>
</feature>
<dbReference type="InterPro" id="IPR000326">
    <property type="entry name" value="PAP2/HPO"/>
</dbReference>
<organism evidence="3 4">
    <name type="scientific">Agrococcus terreus</name>
    <dbReference type="NCBI Taxonomy" id="574649"/>
    <lineage>
        <taxon>Bacteria</taxon>
        <taxon>Bacillati</taxon>
        <taxon>Actinomycetota</taxon>
        <taxon>Actinomycetes</taxon>
        <taxon>Micrococcales</taxon>
        <taxon>Microbacteriaceae</taxon>
        <taxon>Agrococcus</taxon>
    </lineage>
</organism>
<dbReference type="SMART" id="SM00014">
    <property type="entry name" value="acidPPc"/>
    <property type="match status" value="1"/>
</dbReference>
<protein>
    <recommendedName>
        <fullName evidence="2">Phosphatidic acid phosphatase type 2/haloperoxidase domain-containing protein</fullName>
    </recommendedName>
</protein>
<gene>
    <name evidence="3" type="ORF">GCM10010968_16040</name>
</gene>
<name>A0ABQ2KK00_9MICO</name>
<dbReference type="Pfam" id="PF01569">
    <property type="entry name" value="PAP2"/>
    <property type="match status" value="1"/>
</dbReference>
<sequence length="267" mass="29285">MRPYSDPMHATRTEADTSRMTAWRRKLTVEERYIPREERRALYTGAVFVAVVGAAIFTTMLVGVLTGGGAALLDDPVRQWILTLRDAQETSVMAVLAFVFGPVAMPVIVLVVGVAWAIFATHAWRPFLLWCGMGVGVVTALTMAPIVQHPRPPVDEMLLHVDRTFSFPSGHVLGACDFLLITAFLVASRERRTWVRVALLVLAVAGIVTQIYSRLYLGYHWLTDVLGSLGISLVILGLVIAVDTWRTARVSGEPVTGELSSVQRDGT</sequence>
<dbReference type="Gene3D" id="1.20.144.10">
    <property type="entry name" value="Phosphatidic acid phosphatase type 2/haloperoxidase"/>
    <property type="match status" value="1"/>
</dbReference>
<dbReference type="PANTHER" id="PTHR14969:SF13">
    <property type="entry name" value="AT30094P"/>
    <property type="match status" value="1"/>
</dbReference>
<dbReference type="CDD" id="cd03392">
    <property type="entry name" value="PAP2_like_2"/>
    <property type="match status" value="1"/>
</dbReference>
<dbReference type="InterPro" id="IPR036938">
    <property type="entry name" value="PAP2/HPO_sf"/>
</dbReference>
<dbReference type="EMBL" id="BMLM01000001">
    <property type="protein sequence ID" value="GGN84384.1"/>
    <property type="molecule type" value="Genomic_DNA"/>
</dbReference>
<evidence type="ECO:0000259" key="2">
    <source>
        <dbReference type="SMART" id="SM00014"/>
    </source>
</evidence>
<accession>A0ABQ2KK00</accession>
<evidence type="ECO:0000313" key="3">
    <source>
        <dbReference type="EMBL" id="GGN84384.1"/>
    </source>
</evidence>
<keyword evidence="1" id="KW-0472">Membrane</keyword>
<evidence type="ECO:0000256" key="1">
    <source>
        <dbReference type="SAM" id="Phobius"/>
    </source>
</evidence>
<dbReference type="Proteomes" id="UP000626982">
    <property type="component" value="Unassembled WGS sequence"/>
</dbReference>